<organism evidence="2 3">
    <name type="scientific">Falsiroseomonas frigidaquae</name>
    <dbReference type="NCBI Taxonomy" id="487318"/>
    <lineage>
        <taxon>Bacteria</taxon>
        <taxon>Pseudomonadati</taxon>
        <taxon>Pseudomonadota</taxon>
        <taxon>Alphaproteobacteria</taxon>
        <taxon>Acetobacterales</taxon>
        <taxon>Roseomonadaceae</taxon>
        <taxon>Falsiroseomonas</taxon>
    </lineage>
</organism>
<sequence length="65" mass="7188">MRRETSTGLQAQRDVALPGSGQKPLTGLFVSVAESGERKSSVDRVALAAVYRTEERWRGEKRRVG</sequence>
<gene>
    <name evidence="2" type="ORF">HB662_03915</name>
</gene>
<evidence type="ECO:0000256" key="1">
    <source>
        <dbReference type="SAM" id="MobiDB-lite"/>
    </source>
</evidence>
<reference evidence="2 3" key="1">
    <citation type="submission" date="2020-03" db="EMBL/GenBank/DDBJ databases">
        <title>Roseomonas selenitidurans sp. nov. isolated from soil.</title>
        <authorList>
            <person name="Liu H."/>
        </authorList>
    </citation>
    <scope>NUCLEOTIDE SEQUENCE [LARGE SCALE GENOMIC DNA]</scope>
    <source>
        <strain evidence="2 3">JCM 15073</strain>
    </source>
</reference>
<name>A0ABX1EW70_9PROT</name>
<accession>A0ABX1EW70</accession>
<feature type="compositionally biased region" description="Polar residues" evidence="1">
    <location>
        <begin position="1"/>
        <end position="10"/>
    </location>
</feature>
<dbReference type="InterPro" id="IPR025048">
    <property type="entry name" value="DUF3987"/>
</dbReference>
<feature type="region of interest" description="Disordered" evidence="1">
    <location>
        <begin position="1"/>
        <end position="22"/>
    </location>
</feature>
<evidence type="ECO:0000313" key="2">
    <source>
        <dbReference type="EMBL" id="NKE43910.1"/>
    </source>
</evidence>
<dbReference type="Pfam" id="PF13148">
    <property type="entry name" value="DUF3987"/>
    <property type="match status" value="1"/>
</dbReference>
<dbReference type="EMBL" id="JAAVTX010000001">
    <property type="protein sequence ID" value="NKE43910.1"/>
    <property type="molecule type" value="Genomic_DNA"/>
</dbReference>
<keyword evidence="3" id="KW-1185">Reference proteome</keyword>
<protein>
    <submittedName>
        <fullName evidence="2">DUF3987 domain-containing protein</fullName>
    </submittedName>
</protein>
<evidence type="ECO:0000313" key="3">
    <source>
        <dbReference type="Proteomes" id="UP000765160"/>
    </source>
</evidence>
<dbReference type="RefSeq" id="WP_168047314.1">
    <property type="nucleotide sequence ID" value="NZ_JAATJR010000001.1"/>
</dbReference>
<proteinExistence type="predicted"/>
<comment type="caution">
    <text evidence="2">The sequence shown here is derived from an EMBL/GenBank/DDBJ whole genome shotgun (WGS) entry which is preliminary data.</text>
</comment>
<dbReference type="Proteomes" id="UP000765160">
    <property type="component" value="Unassembled WGS sequence"/>
</dbReference>